<feature type="domain" description="UBL3-like ubiquitin" evidence="2">
    <location>
        <begin position="17"/>
        <end position="110"/>
    </location>
</feature>
<accession>A0AAV2YYR3</accession>
<reference evidence="3" key="1">
    <citation type="submission" date="2022-11" db="EMBL/GenBank/DDBJ databases">
        <authorList>
            <person name="Morgan W.R."/>
            <person name="Tartar A."/>
        </authorList>
    </citation>
    <scope>NUCLEOTIDE SEQUENCE</scope>
    <source>
        <strain evidence="3">ARSEF 373</strain>
    </source>
</reference>
<proteinExistence type="predicted"/>
<name>A0AAV2YYR3_9STRA</name>
<dbReference type="AlphaFoldDB" id="A0AAV2YYR3"/>
<dbReference type="InterPro" id="IPR029071">
    <property type="entry name" value="Ubiquitin-like_domsf"/>
</dbReference>
<comment type="caution">
    <text evidence="3">The sequence shown here is derived from an EMBL/GenBank/DDBJ whole genome shotgun (WGS) entry which is preliminary data.</text>
</comment>
<keyword evidence="4" id="KW-1185">Reference proteome</keyword>
<sequence length="146" mass="14865">MSAQARPGSGSTGDDLLLRFLFANYDGAHVVLKFHKATGVAAVKEELRRNWPDNVPPADDLKAIRLICMGRGMLQESQTLDGAGVPAFVSHPTPVNVSILRKAPAVTRGTATAASAAAAEAGAAGAQGSEPPKAAVSSSGCGCVLQ</sequence>
<dbReference type="SUPFAM" id="SSF54236">
    <property type="entry name" value="Ubiquitin-like"/>
    <property type="match status" value="1"/>
</dbReference>
<dbReference type="InterPro" id="IPR039540">
    <property type="entry name" value="UBL3-like_ubiquitin_dom"/>
</dbReference>
<protein>
    <recommendedName>
        <fullName evidence="2">UBL3-like ubiquitin domain-containing protein</fullName>
    </recommendedName>
</protein>
<dbReference type="Proteomes" id="UP001146120">
    <property type="component" value="Unassembled WGS sequence"/>
</dbReference>
<feature type="region of interest" description="Disordered" evidence="1">
    <location>
        <begin position="125"/>
        <end position="146"/>
    </location>
</feature>
<gene>
    <name evidence="3" type="ORF">N0F65_001135</name>
</gene>
<dbReference type="EMBL" id="DAKRPA010000106">
    <property type="protein sequence ID" value="DAZ98434.1"/>
    <property type="molecule type" value="Genomic_DNA"/>
</dbReference>
<evidence type="ECO:0000256" key="1">
    <source>
        <dbReference type="SAM" id="MobiDB-lite"/>
    </source>
</evidence>
<dbReference type="Pfam" id="PF13881">
    <property type="entry name" value="Rad60-SLD_2"/>
    <property type="match status" value="1"/>
</dbReference>
<dbReference type="Gene3D" id="3.10.20.90">
    <property type="entry name" value="Phosphatidylinositol 3-kinase Catalytic Subunit, Chain A, domain 1"/>
    <property type="match status" value="1"/>
</dbReference>
<evidence type="ECO:0000313" key="4">
    <source>
        <dbReference type="Proteomes" id="UP001146120"/>
    </source>
</evidence>
<evidence type="ECO:0000259" key="2">
    <source>
        <dbReference type="Pfam" id="PF13881"/>
    </source>
</evidence>
<organism evidence="3 4">
    <name type="scientific">Lagenidium giganteum</name>
    <dbReference type="NCBI Taxonomy" id="4803"/>
    <lineage>
        <taxon>Eukaryota</taxon>
        <taxon>Sar</taxon>
        <taxon>Stramenopiles</taxon>
        <taxon>Oomycota</taxon>
        <taxon>Peronosporomycetes</taxon>
        <taxon>Pythiales</taxon>
        <taxon>Pythiaceae</taxon>
    </lineage>
</organism>
<evidence type="ECO:0000313" key="3">
    <source>
        <dbReference type="EMBL" id="DAZ98434.1"/>
    </source>
</evidence>
<reference evidence="3" key="2">
    <citation type="journal article" date="2023" name="Microbiol Resour">
        <title>Decontamination and Annotation of the Draft Genome Sequence of the Oomycete Lagenidium giganteum ARSEF 373.</title>
        <authorList>
            <person name="Morgan W.R."/>
            <person name="Tartar A."/>
        </authorList>
    </citation>
    <scope>NUCLEOTIDE SEQUENCE</scope>
    <source>
        <strain evidence="3">ARSEF 373</strain>
    </source>
</reference>